<feature type="region of interest" description="Disordered" evidence="1">
    <location>
        <begin position="1"/>
        <end position="44"/>
    </location>
</feature>
<protein>
    <submittedName>
        <fullName evidence="2">Uncharacterized protein</fullName>
    </submittedName>
</protein>
<evidence type="ECO:0000313" key="3">
    <source>
        <dbReference type="Proteomes" id="UP000265520"/>
    </source>
</evidence>
<reference evidence="2 3" key="1">
    <citation type="journal article" date="2018" name="Front. Plant Sci.">
        <title>Red Clover (Trifolium pratense) and Zigzag Clover (T. medium) - A Picture of Genomic Similarities and Differences.</title>
        <authorList>
            <person name="Dluhosova J."/>
            <person name="Istvanek J."/>
            <person name="Nedelnik J."/>
            <person name="Repkova J."/>
        </authorList>
    </citation>
    <scope>NUCLEOTIDE SEQUENCE [LARGE SCALE GENOMIC DNA]</scope>
    <source>
        <strain evidence="3">cv. 10/8</strain>
        <tissue evidence="2">Leaf</tissue>
    </source>
</reference>
<organism evidence="2 3">
    <name type="scientific">Trifolium medium</name>
    <dbReference type="NCBI Taxonomy" id="97028"/>
    <lineage>
        <taxon>Eukaryota</taxon>
        <taxon>Viridiplantae</taxon>
        <taxon>Streptophyta</taxon>
        <taxon>Embryophyta</taxon>
        <taxon>Tracheophyta</taxon>
        <taxon>Spermatophyta</taxon>
        <taxon>Magnoliopsida</taxon>
        <taxon>eudicotyledons</taxon>
        <taxon>Gunneridae</taxon>
        <taxon>Pentapetalae</taxon>
        <taxon>rosids</taxon>
        <taxon>fabids</taxon>
        <taxon>Fabales</taxon>
        <taxon>Fabaceae</taxon>
        <taxon>Papilionoideae</taxon>
        <taxon>50 kb inversion clade</taxon>
        <taxon>NPAAA clade</taxon>
        <taxon>Hologalegina</taxon>
        <taxon>IRL clade</taxon>
        <taxon>Trifolieae</taxon>
        <taxon>Trifolium</taxon>
    </lineage>
</organism>
<name>A0A392V117_9FABA</name>
<dbReference type="AlphaFoldDB" id="A0A392V117"/>
<evidence type="ECO:0000313" key="2">
    <source>
        <dbReference type="EMBL" id="MCI81817.1"/>
    </source>
</evidence>
<comment type="caution">
    <text evidence="2">The sequence shown here is derived from an EMBL/GenBank/DDBJ whole genome shotgun (WGS) entry which is preliminary data.</text>
</comment>
<feature type="compositionally biased region" description="Low complexity" evidence="1">
    <location>
        <begin position="7"/>
        <end position="16"/>
    </location>
</feature>
<keyword evidence="3" id="KW-1185">Reference proteome</keyword>
<dbReference type="EMBL" id="LXQA011028477">
    <property type="protein sequence ID" value="MCI81817.1"/>
    <property type="molecule type" value="Genomic_DNA"/>
</dbReference>
<dbReference type="Proteomes" id="UP000265520">
    <property type="component" value="Unassembled WGS sequence"/>
</dbReference>
<sequence length="44" mass="4841">MVETRSQHGGQRQSTGGRHGGSRRRTAVHGGGRLSSGVDRWLRR</sequence>
<accession>A0A392V117</accession>
<proteinExistence type="predicted"/>
<evidence type="ECO:0000256" key="1">
    <source>
        <dbReference type="SAM" id="MobiDB-lite"/>
    </source>
</evidence>